<protein>
    <submittedName>
        <fullName evidence="2">Helix-turn-helix transcriptional regulator</fullName>
    </submittedName>
</protein>
<keyword evidence="3" id="KW-1185">Reference proteome</keyword>
<dbReference type="EMBL" id="JBBHJZ010000001">
    <property type="protein sequence ID" value="MEJ5976584.1"/>
    <property type="molecule type" value="Genomic_DNA"/>
</dbReference>
<dbReference type="Pfam" id="PF01381">
    <property type="entry name" value="HTH_3"/>
    <property type="match status" value="1"/>
</dbReference>
<gene>
    <name evidence="2" type="ORF">WG901_08060</name>
</gene>
<sequence>MPAAKKRSYARYTQAAVTLVGQLIQAERKQRRMPLQELAERVGASRGTLQRLEGGDPKVEIGLAFEACTILGIPLFQEDLVGVKDRVEVMRQRLALLPKYARPLQTEADDDF</sequence>
<evidence type="ECO:0000313" key="2">
    <source>
        <dbReference type="EMBL" id="MEJ5976584.1"/>
    </source>
</evidence>
<dbReference type="RefSeq" id="WP_339586491.1">
    <property type="nucleotide sequence ID" value="NZ_JBBHJZ010000001.1"/>
</dbReference>
<accession>A0ABU8RUC4</accession>
<dbReference type="InterPro" id="IPR010982">
    <property type="entry name" value="Lambda_DNA-bd_dom_sf"/>
</dbReference>
<dbReference type="Proteomes" id="UP001361239">
    <property type="component" value="Unassembled WGS sequence"/>
</dbReference>
<proteinExistence type="predicted"/>
<dbReference type="PROSITE" id="PS50943">
    <property type="entry name" value="HTH_CROC1"/>
    <property type="match status" value="1"/>
</dbReference>
<dbReference type="Gene3D" id="1.10.260.40">
    <property type="entry name" value="lambda repressor-like DNA-binding domains"/>
    <property type="match status" value="1"/>
</dbReference>
<comment type="caution">
    <text evidence="2">The sequence shown here is derived from an EMBL/GenBank/DDBJ whole genome shotgun (WGS) entry which is preliminary data.</text>
</comment>
<reference evidence="2 3" key="1">
    <citation type="submission" date="2024-03" db="EMBL/GenBank/DDBJ databases">
        <authorList>
            <person name="Jo J.-H."/>
        </authorList>
    </citation>
    <scope>NUCLEOTIDE SEQUENCE [LARGE SCALE GENOMIC DNA]</scope>
    <source>
        <strain evidence="2 3">PS1R-30</strain>
    </source>
</reference>
<dbReference type="CDD" id="cd00093">
    <property type="entry name" value="HTH_XRE"/>
    <property type="match status" value="1"/>
</dbReference>
<dbReference type="SUPFAM" id="SSF47413">
    <property type="entry name" value="lambda repressor-like DNA-binding domains"/>
    <property type="match status" value="1"/>
</dbReference>
<dbReference type="SMART" id="SM00530">
    <property type="entry name" value="HTH_XRE"/>
    <property type="match status" value="1"/>
</dbReference>
<name>A0ABU8RUC4_9SPHN</name>
<dbReference type="InterPro" id="IPR001387">
    <property type="entry name" value="Cro/C1-type_HTH"/>
</dbReference>
<evidence type="ECO:0000313" key="3">
    <source>
        <dbReference type="Proteomes" id="UP001361239"/>
    </source>
</evidence>
<evidence type="ECO:0000259" key="1">
    <source>
        <dbReference type="PROSITE" id="PS50943"/>
    </source>
</evidence>
<organism evidence="2 3">
    <name type="scientific">Novosphingobium anseongense</name>
    <dbReference type="NCBI Taxonomy" id="3133436"/>
    <lineage>
        <taxon>Bacteria</taxon>
        <taxon>Pseudomonadati</taxon>
        <taxon>Pseudomonadota</taxon>
        <taxon>Alphaproteobacteria</taxon>
        <taxon>Sphingomonadales</taxon>
        <taxon>Sphingomonadaceae</taxon>
        <taxon>Novosphingobium</taxon>
    </lineage>
</organism>
<feature type="domain" description="HTH cro/C1-type" evidence="1">
    <location>
        <begin position="24"/>
        <end position="80"/>
    </location>
</feature>